<protein>
    <submittedName>
        <fullName evidence="3">Uncharacterized protein LOC105426252</fullName>
    </submittedName>
</protein>
<dbReference type="GO" id="GO:0051225">
    <property type="term" value="P:spindle assembly"/>
    <property type="evidence" value="ECO:0007669"/>
    <property type="project" value="InterPro"/>
</dbReference>
<gene>
    <name evidence="3" type="primary">LOC105426252</name>
</gene>
<dbReference type="RefSeq" id="XP_011635696.1">
    <property type="nucleotide sequence ID" value="XM_011637394.2"/>
</dbReference>
<dbReference type="PANTHER" id="PTHR16151:SF2">
    <property type="entry name" value="HAUS AUGMIN-LIKE COMPLEX SUBUNIT 6"/>
    <property type="match status" value="1"/>
</dbReference>
<evidence type="ECO:0000313" key="2">
    <source>
        <dbReference type="Proteomes" id="UP000504615"/>
    </source>
</evidence>
<dbReference type="GO" id="GO:1990498">
    <property type="term" value="C:mitotic spindle microtubule"/>
    <property type="evidence" value="ECO:0007669"/>
    <property type="project" value="TreeGrafter"/>
</dbReference>
<dbReference type="PANTHER" id="PTHR16151">
    <property type="entry name" value="HAUS AUGMIN-LIKE COMPLEX SUBUNIT 6"/>
    <property type="match status" value="1"/>
</dbReference>
<proteinExistence type="predicted"/>
<dbReference type="AlphaFoldDB" id="A0A6I9WA47"/>
<evidence type="ECO:0000313" key="3">
    <source>
        <dbReference type="RefSeq" id="XP_011635696.1"/>
    </source>
</evidence>
<dbReference type="GO" id="GO:0008017">
    <property type="term" value="F:microtubule binding"/>
    <property type="evidence" value="ECO:0007669"/>
    <property type="project" value="TreeGrafter"/>
</dbReference>
<accession>A0A6I9WA47</accession>
<reference evidence="3" key="1">
    <citation type="submission" date="2025-08" db="UniProtKB">
        <authorList>
            <consortium name="RefSeq"/>
        </authorList>
    </citation>
    <scope>IDENTIFICATION</scope>
</reference>
<evidence type="ECO:0000259" key="1">
    <source>
        <dbReference type="Pfam" id="PF14661"/>
    </source>
</evidence>
<organism evidence="2 3">
    <name type="scientific">Pogonomyrmex barbatus</name>
    <name type="common">red harvester ant</name>
    <dbReference type="NCBI Taxonomy" id="144034"/>
    <lineage>
        <taxon>Eukaryota</taxon>
        <taxon>Metazoa</taxon>
        <taxon>Ecdysozoa</taxon>
        <taxon>Arthropoda</taxon>
        <taxon>Hexapoda</taxon>
        <taxon>Insecta</taxon>
        <taxon>Pterygota</taxon>
        <taxon>Neoptera</taxon>
        <taxon>Endopterygota</taxon>
        <taxon>Hymenoptera</taxon>
        <taxon>Apocrita</taxon>
        <taxon>Aculeata</taxon>
        <taxon>Formicoidea</taxon>
        <taxon>Formicidae</taxon>
        <taxon>Myrmicinae</taxon>
        <taxon>Pogonomyrmex</taxon>
    </lineage>
</organism>
<dbReference type="OrthoDB" id="5575722at2759"/>
<dbReference type="InterPro" id="IPR026797">
    <property type="entry name" value="HAUS_6"/>
</dbReference>
<feature type="domain" description="HAUS augmin-like complex subunit 6 N-terminal" evidence="1">
    <location>
        <begin position="7"/>
        <end position="203"/>
    </location>
</feature>
<name>A0A6I9WA47_9HYME</name>
<dbReference type="Pfam" id="PF14661">
    <property type="entry name" value="HAUS6_N"/>
    <property type="match status" value="1"/>
</dbReference>
<dbReference type="KEGG" id="pbar:105426252"/>
<dbReference type="InterPro" id="IPR028163">
    <property type="entry name" value="HAUS_6_N"/>
</dbReference>
<sequence>MTVSASFHQNVLLLNQLIPPDHDFKEVFREGMFDKPNTTGFIFVSHYLLTVHDAERFKKQVDWPVICKKTETKYRNNVKDYLNVIALENPDIGFPRVVTTHLHHASGTKFMTIMWKLSQLALRTYIMHDGEYEVPFAPKSGLANDLTTTYLKQSKANVICNISSRHRNYIQMEKAVNFELIKEKECLAKIKTELFDRKQSVTKYASIAPVAESIKQRLTNIEDTEIISMWKNSLDCDMRYIQEKNAILNDLERICKNASDIISNILNDTEAVDNKQLEKVNYSRIPELLFPPNIQRHFYHLYDDNKLIYHNFIYLLTLILYQVYQCLRKEDFMDLSQCLLQVQASAEDMKSLYNVFKTFLTSITNSTEETKSVLSAKNMKRISEENALPFIKSVLLMPSPLIKININCTDEKSDTQLLHFTPGEAAHKSLFSRYMRRNQNYTPDLKAKFISRVNIDTISSNSNEKQGLNMRLVTPKVKQLHKRTKGNYSRLFFTCTNKNIKANFSMMSLPSTTQANSSAIANAVEEMSEKCSSNHLDTIAKEFFNWSEESLKVSYSSVQATPIKGNISRIVSQEQAEDKFNRKIKVNKPELDEFTEVKFVNEESSTVVKHETSSRRRSISDLVERYKKLLETSNSITAKLQNNYVENEIE</sequence>
<keyword evidence="2" id="KW-1185">Reference proteome</keyword>
<dbReference type="GeneID" id="105426252"/>
<dbReference type="Proteomes" id="UP000504615">
    <property type="component" value="Unplaced"/>
</dbReference>
<dbReference type="GO" id="GO:0070652">
    <property type="term" value="C:HAUS complex"/>
    <property type="evidence" value="ECO:0007669"/>
    <property type="project" value="InterPro"/>
</dbReference>